<dbReference type="AlphaFoldDB" id="A0A7W5ZVE7"/>
<gene>
    <name evidence="1" type="ORF">FHS57_006293</name>
</gene>
<keyword evidence="2" id="KW-1185">Reference proteome</keyword>
<accession>A0A7W5ZVE7</accession>
<comment type="caution">
    <text evidence="1">The sequence shown here is derived from an EMBL/GenBank/DDBJ whole genome shotgun (WGS) entry which is preliminary data.</text>
</comment>
<name>A0A7W5ZVE7_9BACT</name>
<evidence type="ECO:0000313" key="1">
    <source>
        <dbReference type="EMBL" id="MBB3842262.1"/>
    </source>
</evidence>
<dbReference type="Proteomes" id="UP000541352">
    <property type="component" value="Unassembled WGS sequence"/>
</dbReference>
<dbReference type="EMBL" id="JACIBY010000031">
    <property type="protein sequence ID" value="MBB3842262.1"/>
    <property type="molecule type" value="Genomic_DNA"/>
</dbReference>
<evidence type="ECO:0000313" key="2">
    <source>
        <dbReference type="Proteomes" id="UP000541352"/>
    </source>
</evidence>
<proteinExistence type="predicted"/>
<sequence>MADFALYPTIVDTAFALYPIFNNSVLFSIRAFKLTWVNDSPYRLLETMLQLFRENFKFNYYLWKTW</sequence>
<organism evidence="1 2">
    <name type="scientific">Runella defluvii</name>
    <dbReference type="NCBI Taxonomy" id="370973"/>
    <lineage>
        <taxon>Bacteria</taxon>
        <taxon>Pseudomonadati</taxon>
        <taxon>Bacteroidota</taxon>
        <taxon>Cytophagia</taxon>
        <taxon>Cytophagales</taxon>
        <taxon>Spirosomataceae</taxon>
        <taxon>Runella</taxon>
    </lineage>
</organism>
<reference evidence="1 2" key="1">
    <citation type="submission" date="2020-08" db="EMBL/GenBank/DDBJ databases">
        <title>Genomic Encyclopedia of Type Strains, Phase IV (KMG-IV): sequencing the most valuable type-strain genomes for metagenomic binning, comparative biology and taxonomic classification.</title>
        <authorList>
            <person name="Goeker M."/>
        </authorList>
    </citation>
    <scope>NUCLEOTIDE SEQUENCE [LARGE SCALE GENOMIC DNA]</scope>
    <source>
        <strain evidence="1 2">DSM 17976</strain>
    </source>
</reference>
<protein>
    <submittedName>
        <fullName evidence="1">Uncharacterized protein</fullName>
    </submittedName>
</protein>